<evidence type="ECO:0000256" key="11">
    <source>
        <dbReference type="ARBA" id="ARBA00023004"/>
    </source>
</evidence>
<keyword evidence="6" id="KW-0004">4Fe-4S</keyword>
<keyword evidence="13" id="KW-0411">Iron-sulfur</keyword>
<evidence type="ECO:0000313" key="18">
    <source>
        <dbReference type="EMBL" id="ACD95276.1"/>
    </source>
</evidence>
<keyword evidence="19" id="KW-1185">Reference proteome</keyword>
<dbReference type="PRINTS" id="PR00344">
    <property type="entry name" value="BCTRLSENSOR"/>
</dbReference>
<dbReference type="InterPro" id="IPR003594">
    <property type="entry name" value="HATPase_dom"/>
</dbReference>
<dbReference type="HOGENOM" id="CLU_478797_0_0_7"/>
<organism evidence="18 19">
    <name type="scientific">Trichlorobacter lovleyi (strain ATCC BAA-1151 / DSM 17278 / SZ)</name>
    <name type="common">Geobacter lovleyi</name>
    <dbReference type="NCBI Taxonomy" id="398767"/>
    <lineage>
        <taxon>Bacteria</taxon>
        <taxon>Pseudomonadati</taxon>
        <taxon>Thermodesulfobacteriota</taxon>
        <taxon>Desulfuromonadia</taxon>
        <taxon>Geobacterales</taxon>
        <taxon>Geobacteraceae</taxon>
        <taxon>Trichlorobacter</taxon>
    </lineage>
</organism>
<dbReference type="RefSeq" id="WP_012469618.1">
    <property type="nucleotide sequence ID" value="NC_010814.1"/>
</dbReference>
<evidence type="ECO:0000256" key="13">
    <source>
        <dbReference type="ARBA" id="ARBA00023014"/>
    </source>
</evidence>
<dbReference type="KEGG" id="glo:Glov_1560"/>
<dbReference type="InterPro" id="IPR011712">
    <property type="entry name" value="Sig_transdc_His_kin_sub3_dim/P"/>
</dbReference>
<evidence type="ECO:0000256" key="12">
    <source>
        <dbReference type="ARBA" id="ARBA00023012"/>
    </source>
</evidence>
<evidence type="ECO:0000256" key="8">
    <source>
        <dbReference type="ARBA" id="ARBA00022679"/>
    </source>
</evidence>
<dbReference type="AlphaFoldDB" id="B3E9K0"/>
<comment type="subcellular location">
    <subcellularLocation>
        <location evidence="3">Cytoplasm</location>
    </subcellularLocation>
</comment>
<dbReference type="Gene3D" id="3.30.565.10">
    <property type="entry name" value="Histidine kinase-like ATPase, C-terminal domain"/>
    <property type="match status" value="1"/>
</dbReference>
<dbReference type="STRING" id="398767.Glov_1560"/>
<evidence type="ECO:0000256" key="1">
    <source>
        <dbReference type="ARBA" id="ARBA00000085"/>
    </source>
</evidence>
<keyword evidence="16" id="KW-0812">Transmembrane</keyword>
<dbReference type="GO" id="GO:0000155">
    <property type="term" value="F:phosphorelay sensor kinase activity"/>
    <property type="evidence" value="ECO:0007669"/>
    <property type="project" value="InterPro"/>
</dbReference>
<comment type="cofactor">
    <cofactor evidence="2">
        <name>[4Fe-4S] cluster</name>
        <dbReference type="ChEBI" id="CHEBI:49883"/>
    </cofactor>
</comment>
<gene>
    <name evidence="18" type="ordered locus">Glov_1560</name>
</gene>
<dbReference type="InterPro" id="IPR029150">
    <property type="entry name" value="dCache_3"/>
</dbReference>
<dbReference type="Pfam" id="PF14827">
    <property type="entry name" value="dCache_3"/>
    <property type="match status" value="1"/>
</dbReference>
<keyword evidence="11" id="KW-0408">Iron</keyword>
<comment type="catalytic activity">
    <reaction evidence="1">
        <text>ATP + protein L-histidine = ADP + protein N-phospho-L-histidine.</text>
        <dbReference type="EC" id="2.7.13.3"/>
    </reaction>
</comment>
<feature type="transmembrane region" description="Helical" evidence="16">
    <location>
        <begin position="6"/>
        <end position="27"/>
    </location>
</feature>
<dbReference type="EC" id="2.7.13.3" evidence="4"/>
<feature type="domain" description="Histidine kinase" evidence="17">
    <location>
        <begin position="483"/>
        <end position="569"/>
    </location>
</feature>
<dbReference type="GO" id="GO:0016020">
    <property type="term" value="C:membrane"/>
    <property type="evidence" value="ECO:0007669"/>
    <property type="project" value="InterPro"/>
</dbReference>
<dbReference type="Pfam" id="PF02518">
    <property type="entry name" value="HATPase_c"/>
    <property type="match status" value="1"/>
</dbReference>
<accession>B3E9K0</accession>
<evidence type="ECO:0000256" key="3">
    <source>
        <dbReference type="ARBA" id="ARBA00004496"/>
    </source>
</evidence>
<sequence>MSGRRGLFPILFVFAAAGLFGSLLLYLNSVDKQQQRYKQHTEMLEMSYRAALHTYRVATEIYLRDTIRQPDVLALFARAWQTDLTGKARLRQQLHDRLRGSYQELWQHRLRQLHFHLPDGESFLRFHQPDRFGDKLFDVRPSVRIANTELHDVTGFEAGRIIDGFRYVTPLRYQGLHIGSVETSIPFKSVQTAMTEYAADREYQFMVHAELIQERLFPDFRSVYAPSPLSEAYLIENPGRKHPDTAVPLSTTATAIAERLRRDTETMQRMARNEAFSVGLIQAGSGYVVSFLPIKEVTGGKGGYLVSYVKEPLVTTIKRSFVFELLGFAGLLGFAFWLLLRWRGSLAQLAEQSAKQQYEELLLIQQEAIEHGERTRISRELHDGIGQALHAVLLRLKLLLGTIEPGRGAERIAIGELIQDIQNASAELRNLVISLRPLPLSGMKIDEAVQWLCNNLEKDGGVSLLLQIAGDFDNVSDQCSLVLFRVCQEGLTNILKHAAAKRVQVSLQRQDATVVLTICDDGSGGAQPVGTSGSGLAIMRERVGLAGGRLLIESPAGQGTRIFVELPCH</sequence>
<evidence type="ECO:0000256" key="2">
    <source>
        <dbReference type="ARBA" id="ARBA00001966"/>
    </source>
</evidence>
<keyword evidence="10 18" id="KW-0418">Kinase</keyword>
<dbReference type="GO" id="GO:0005737">
    <property type="term" value="C:cytoplasm"/>
    <property type="evidence" value="ECO:0007669"/>
    <property type="project" value="UniProtKB-SubCell"/>
</dbReference>
<dbReference type="Pfam" id="PF07730">
    <property type="entry name" value="HisKA_3"/>
    <property type="match status" value="1"/>
</dbReference>
<evidence type="ECO:0000256" key="9">
    <source>
        <dbReference type="ARBA" id="ARBA00022723"/>
    </source>
</evidence>
<evidence type="ECO:0000256" key="4">
    <source>
        <dbReference type="ARBA" id="ARBA00012438"/>
    </source>
</evidence>
<reference evidence="18 19" key="1">
    <citation type="submission" date="2008-05" db="EMBL/GenBank/DDBJ databases">
        <title>Complete sequence of chromosome of Geobacter lovleyi SZ.</title>
        <authorList>
            <consortium name="US DOE Joint Genome Institute"/>
            <person name="Lucas S."/>
            <person name="Copeland A."/>
            <person name="Lapidus A."/>
            <person name="Glavina del Rio T."/>
            <person name="Dalin E."/>
            <person name="Tice H."/>
            <person name="Bruce D."/>
            <person name="Goodwin L."/>
            <person name="Pitluck S."/>
            <person name="Chertkov O."/>
            <person name="Meincke L."/>
            <person name="Brettin T."/>
            <person name="Detter J.C."/>
            <person name="Han C."/>
            <person name="Tapia R."/>
            <person name="Kuske C.R."/>
            <person name="Schmutz J."/>
            <person name="Larimer F."/>
            <person name="Land M."/>
            <person name="Hauser L."/>
            <person name="Kyrpides N."/>
            <person name="Mikhailova N."/>
            <person name="Sung Y."/>
            <person name="Fletcher K.E."/>
            <person name="Ritalahti K.M."/>
            <person name="Loeffler F.E."/>
            <person name="Richardson P."/>
        </authorList>
    </citation>
    <scope>NUCLEOTIDE SEQUENCE [LARGE SCALE GENOMIC DNA]</scope>
    <source>
        <strain evidence="19">ATCC BAA-1151 / DSM 17278 / SZ</strain>
    </source>
</reference>
<dbReference type="InterPro" id="IPR050482">
    <property type="entry name" value="Sensor_HK_TwoCompSys"/>
</dbReference>
<dbReference type="EMBL" id="CP001089">
    <property type="protein sequence ID" value="ACD95276.1"/>
    <property type="molecule type" value="Genomic_DNA"/>
</dbReference>
<keyword evidence="9" id="KW-0479">Metal-binding</keyword>
<evidence type="ECO:0000256" key="14">
    <source>
        <dbReference type="ARBA" id="ARBA00024827"/>
    </source>
</evidence>
<evidence type="ECO:0000256" key="6">
    <source>
        <dbReference type="ARBA" id="ARBA00022485"/>
    </source>
</evidence>
<dbReference type="PANTHER" id="PTHR24421">
    <property type="entry name" value="NITRATE/NITRITE SENSOR PROTEIN NARX-RELATED"/>
    <property type="match status" value="1"/>
</dbReference>
<dbReference type="InterPro" id="IPR036890">
    <property type="entry name" value="HATPase_C_sf"/>
</dbReference>
<dbReference type="InterPro" id="IPR005467">
    <property type="entry name" value="His_kinase_dom"/>
</dbReference>
<evidence type="ECO:0000256" key="5">
    <source>
        <dbReference type="ARBA" id="ARBA00017322"/>
    </source>
</evidence>
<evidence type="ECO:0000256" key="10">
    <source>
        <dbReference type="ARBA" id="ARBA00022777"/>
    </source>
</evidence>
<name>B3E9K0_TRIL1</name>
<dbReference type="InterPro" id="IPR004358">
    <property type="entry name" value="Sig_transdc_His_kin-like_C"/>
</dbReference>
<dbReference type="CDD" id="cd16917">
    <property type="entry name" value="HATPase_UhpB-NarQ-NarX-like"/>
    <property type="match status" value="1"/>
</dbReference>
<dbReference type="eggNOG" id="COG3290">
    <property type="taxonomic scope" value="Bacteria"/>
</dbReference>
<evidence type="ECO:0000256" key="16">
    <source>
        <dbReference type="SAM" id="Phobius"/>
    </source>
</evidence>
<keyword evidence="16" id="KW-0472">Membrane</keyword>
<dbReference type="OrthoDB" id="5421862at2"/>
<dbReference type="PROSITE" id="PS50109">
    <property type="entry name" value="HIS_KIN"/>
    <property type="match status" value="1"/>
</dbReference>
<keyword evidence="12" id="KW-0902">Two-component regulatory system</keyword>
<proteinExistence type="predicted"/>
<evidence type="ECO:0000313" key="19">
    <source>
        <dbReference type="Proteomes" id="UP000002420"/>
    </source>
</evidence>
<evidence type="ECO:0000256" key="7">
    <source>
        <dbReference type="ARBA" id="ARBA00022490"/>
    </source>
</evidence>
<keyword evidence="7" id="KW-0963">Cytoplasm</keyword>
<dbReference type="Proteomes" id="UP000002420">
    <property type="component" value="Chromosome"/>
</dbReference>
<evidence type="ECO:0000256" key="15">
    <source>
        <dbReference type="ARBA" id="ARBA00030800"/>
    </source>
</evidence>
<dbReference type="Gene3D" id="1.20.5.1930">
    <property type="match status" value="1"/>
</dbReference>
<dbReference type="GO" id="GO:0046872">
    <property type="term" value="F:metal ion binding"/>
    <property type="evidence" value="ECO:0007669"/>
    <property type="project" value="UniProtKB-KW"/>
</dbReference>
<protein>
    <recommendedName>
        <fullName evidence="5">Oxygen sensor histidine kinase NreB</fullName>
        <ecNumber evidence="4">2.7.13.3</ecNumber>
    </recommendedName>
    <alternativeName>
        <fullName evidence="15">Nitrogen regulation protein B</fullName>
    </alternativeName>
</protein>
<dbReference type="SUPFAM" id="SSF55874">
    <property type="entry name" value="ATPase domain of HSP90 chaperone/DNA topoisomerase II/histidine kinase"/>
    <property type="match status" value="1"/>
</dbReference>
<dbReference type="GO" id="GO:0046983">
    <property type="term" value="F:protein dimerization activity"/>
    <property type="evidence" value="ECO:0007669"/>
    <property type="project" value="InterPro"/>
</dbReference>
<dbReference type="GO" id="GO:0051539">
    <property type="term" value="F:4 iron, 4 sulfur cluster binding"/>
    <property type="evidence" value="ECO:0007669"/>
    <property type="project" value="UniProtKB-KW"/>
</dbReference>
<feature type="transmembrane region" description="Helical" evidence="16">
    <location>
        <begin position="321"/>
        <end position="340"/>
    </location>
</feature>
<keyword evidence="8" id="KW-0808">Transferase</keyword>
<dbReference type="SMART" id="SM00387">
    <property type="entry name" value="HATPase_c"/>
    <property type="match status" value="1"/>
</dbReference>
<evidence type="ECO:0000259" key="17">
    <source>
        <dbReference type="PROSITE" id="PS50109"/>
    </source>
</evidence>
<keyword evidence="16" id="KW-1133">Transmembrane helix</keyword>
<dbReference type="eggNOG" id="COG4585">
    <property type="taxonomic scope" value="Bacteria"/>
</dbReference>
<comment type="function">
    <text evidence="14">Member of the two-component regulatory system NreB/NreC involved in the control of dissimilatory nitrate/nitrite reduction in response to oxygen. NreB functions as a direct oxygen sensor histidine kinase which is autophosphorylated, in the absence of oxygen, probably at the conserved histidine residue, and transfers its phosphate group probably to a conserved aspartate residue of NreC. NreB/NreC activates the expression of the nitrate (narGHJI) and nitrite (nir) reductase operons, as well as the putative nitrate transporter gene narT.</text>
</comment>